<protein>
    <submittedName>
        <fullName evidence="2">Uncharacterized protein</fullName>
    </submittedName>
</protein>
<evidence type="ECO:0000313" key="3">
    <source>
        <dbReference type="Proteomes" id="UP001153737"/>
    </source>
</evidence>
<feature type="transmembrane region" description="Helical" evidence="1">
    <location>
        <begin position="12"/>
        <end position="38"/>
    </location>
</feature>
<dbReference type="Gene3D" id="3.30.30.120">
    <property type="entry name" value="Diapause-specific peptide"/>
    <property type="match status" value="1"/>
</dbReference>
<evidence type="ECO:0000256" key="1">
    <source>
        <dbReference type="SAM" id="Phobius"/>
    </source>
</evidence>
<name>A0A9N9X561_PHACE</name>
<keyword evidence="1" id="KW-1133">Transmembrane helix</keyword>
<dbReference type="Proteomes" id="UP001153737">
    <property type="component" value="Chromosome 8"/>
</dbReference>
<proteinExistence type="predicted"/>
<evidence type="ECO:0000313" key="2">
    <source>
        <dbReference type="EMBL" id="CAG9824367.1"/>
    </source>
</evidence>
<dbReference type="EMBL" id="OU896714">
    <property type="protein sequence ID" value="CAG9824367.1"/>
    <property type="molecule type" value="Genomic_DNA"/>
</dbReference>
<keyword evidence="3" id="KW-1185">Reference proteome</keyword>
<keyword evidence="1" id="KW-0812">Transmembrane</keyword>
<dbReference type="Pfam" id="PF08036">
    <property type="entry name" value="Antimicrobial_6"/>
    <property type="match status" value="1"/>
</dbReference>
<gene>
    <name evidence="2" type="ORF">PHAECO_LOCUS11614</name>
</gene>
<keyword evidence="1" id="KW-0472">Membrane</keyword>
<reference evidence="2" key="2">
    <citation type="submission" date="2022-10" db="EMBL/GenBank/DDBJ databases">
        <authorList>
            <consortium name="ENA_rothamsted_submissions"/>
            <consortium name="culmorum"/>
            <person name="King R."/>
        </authorList>
    </citation>
    <scope>NUCLEOTIDE SEQUENCE</scope>
</reference>
<dbReference type="OrthoDB" id="2146at2759"/>
<accession>A0A9N9X561</accession>
<sequence>MLYESLHEFEEFVFVGSTMALFNKATVILLIVAFAMVISTTEASVRVGPCDQVCSRINAEKDECCRAHGYSSHAHCSGGMHCN</sequence>
<dbReference type="InterPro" id="IPR038203">
    <property type="entry name" value="Diapausin_sf"/>
</dbReference>
<reference evidence="2" key="1">
    <citation type="submission" date="2022-01" db="EMBL/GenBank/DDBJ databases">
        <authorList>
            <person name="King R."/>
        </authorList>
    </citation>
    <scope>NUCLEOTIDE SEQUENCE</scope>
</reference>
<dbReference type="AlphaFoldDB" id="A0A9N9X561"/>
<organism evidence="2 3">
    <name type="scientific">Phaedon cochleariae</name>
    <name type="common">Mustard beetle</name>
    <dbReference type="NCBI Taxonomy" id="80249"/>
    <lineage>
        <taxon>Eukaryota</taxon>
        <taxon>Metazoa</taxon>
        <taxon>Ecdysozoa</taxon>
        <taxon>Arthropoda</taxon>
        <taxon>Hexapoda</taxon>
        <taxon>Insecta</taxon>
        <taxon>Pterygota</taxon>
        <taxon>Neoptera</taxon>
        <taxon>Endopterygota</taxon>
        <taxon>Coleoptera</taxon>
        <taxon>Polyphaga</taxon>
        <taxon>Cucujiformia</taxon>
        <taxon>Chrysomeloidea</taxon>
        <taxon>Chrysomelidae</taxon>
        <taxon>Chrysomelinae</taxon>
        <taxon>Chrysomelini</taxon>
        <taxon>Phaedon</taxon>
    </lineage>
</organism>